<dbReference type="PANTHER" id="PTHR30037">
    <property type="entry name" value="DNA-3-METHYLADENINE GLYCOSYLASE 1"/>
    <property type="match status" value="1"/>
</dbReference>
<dbReference type="EMBL" id="NZBU01000012">
    <property type="protein sequence ID" value="MAG22386.1"/>
    <property type="molecule type" value="Genomic_DNA"/>
</dbReference>
<evidence type="ECO:0000256" key="2">
    <source>
        <dbReference type="ARBA" id="ARBA00022763"/>
    </source>
</evidence>
<dbReference type="Proteomes" id="UP000226592">
    <property type="component" value="Unassembled WGS sequence"/>
</dbReference>
<dbReference type="InterPro" id="IPR052891">
    <property type="entry name" value="DNA-3mA_glycosylase"/>
</dbReference>
<feature type="binding site" evidence="6">
    <location>
        <position position="185"/>
    </location>
    <ligand>
        <name>Zn(2+)</name>
        <dbReference type="ChEBI" id="CHEBI:29105"/>
    </ligand>
</feature>
<evidence type="ECO:0000256" key="6">
    <source>
        <dbReference type="PIRSR" id="PIRSR605019-1"/>
    </source>
</evidence>
<dbReference type="GO" id="GO:0006284">
    <property type="term" value="P:base-excision repair"/>
    <property type="evidence" value="ECO:0007669"/>
    <property type="project" value="InterPro"/>
</dbReference>
<proteinExistence type="predicted"/>
<dbReference type="GO" id="GO:0008725">
    <property type="term" value="F:DNA-3-methyladenine glycosylase activity"/>
    <property type="evidence" value="ECO:0007669"/>
    <property type="project" value="InterPro"/>
</dbReference>
<keyword evidence="2" id="KW-0227">DNA damage</keyword>
<name>A0A2D6M1W3_9ARCH</name>
<dbReference type="PANTHER" id="PTHR30037:SF4">
    <property type="entry name" value="DNA-3-METHYLADENINE GLYCOSYLASE I"/>
    <property type="match status" value="1"/>
</dbReference>
<evidence type="ECO:0000256" key="5">
    <source>
        <dbReference type="ARBA" id="ARBA00023204"/>
    </source>
</evidence>
<dbReference type="InterPro" id="IPR011257">
    <property type="entry name" value="DNA_glycosylase"/>
</dbReference>
<feature type="binding site" evidence="6">
    <location>
        <position position="9"/>
    </location>
    <ligand>
        <name>Zn(2+)</name>
        <dbReference type="ChEBI" id="CHEBI:29105"/>
    </ligand>
</feature>
<dbReference type="GO" id="GO:0046872">
    <property type="term" value="F:metal ion binding"/>
    <property type="evidence" value="ECO:0007669"/>
    <property type="project" value="UniProtKB-KW"/>
</dbReference>
<evidence type="ECO:0000256" key="3">
    <source>
        <dbReference type="ARBA" id="ARBA00022801"/>
    </source>
</evidence>
<dbReference type="FunFam" id="1.10.340.30:FF:000009">
    <property type="entry name" value="DNA-3-methyladenine glycosylase I"/>
    <property type="match status" value="1"/>
</dbReference>
<dbReference type="Pfam" id="PF03352">
    <property type="entry name" value="Adenine_glyco"/>
    <property type="match status" value="1"/>
</dbReference>
<gene>
    <name evidence="7" type="ORF">CL943_03745</name>
</gene>
<dbReference type="AlphaFoldDB" id="A0A2D6M1W3"/>
<keyword evidence="5" id="KW-0234">DNA repair</keyword>
<comment type="caution">
    <text evidence="7">The sequence shown here is derived from an EMBL/GenBank/DDBJ whole genome shotgun (WGS) entry which is preliminary data.</text>
</comment>
<dbReference type="Gene3D" id="1.10.340.30">
    <property type="entry name" value="Hypothetical protein, domain 2"/>
    <property type="match status" value="1"/>
</dbReference>
<evidence type="ECO:0000256" key="4">
    <source>
        <dbReference type="ARBA" id="ARBA00022833"/>
    </source>
</evidence>
<feature type="binding site" evidence="6">
    <location>
        <position position="181"/>
    </location>
    <ligand>
        <name>Zn(2+)</name>
        <dbReference type="ChEBI" id="CHEBI:29105"/>
    </ligand>
</feature>
<evidence type="ECO:0000313" key="8">
    <source>
        <dbReference type="Proteomes" id="UP000226592"/>
    </source>
</evidence>
<accession>A0A2D6M1W3</accession>
<keyword evidence="4 6" id="KW-0862">Zinc</keyword>
<feature type="binding site" evidence="6">
    <location>
        <position position="23"/>
    </location>
    <ligand>
        <name>Zn(2+)</name>
        <dbReference type="ChEBI" id="CHEBI:29105"/>
    </ligand>
</feature>
<sequence length="192" mass="22439">MNKQVKKRCGWVPENNRIYLEYHDKEWGAPVHSDRKLFEMLLLEGFQAGLSWLTILKKREKFKKAFSGFDFVKIAKYGKRDVARLMKDEGIIRNRLKIESAIKNARAFLEIRKEFGSFSKYLQGFVEGKPIKNRYKSWKQIPAKTALSDKISKDLKKRGMNFVGSTIIYAFLQSVGVVNDHEVNCFRHSEIN</sequence>
<keyword evidence="3" id="KW-0378">Hydrolase</keyword>
<dbReference type="InterPro" id="IPR005019">
    <property type="entry name" value="Adenine_glyco"/>
</dbReference>
<organism evidence="7 8">
    <name type="scientific">Candidatus Iainarchaeum sp</name>
    <dbReference type="NCBI Taxonomy" id="3101447"/>
    <lineage>
        <taxon>Archaea</taxon>
        <taxon>Candidatus Iainarchaeota</taxon>
        <taxon>Candidatus Iainarchaeia</taxon>
        <taxon>Candidatus Iainarchaeales</taxon>
        <taxon>Candidatus Iainarchaeaceae</taxon>
        <taxon>Candidatus Iainarchaeum</taxon>
    </lineage>
</organism>
<dbReference type="SUPFAM" id="SSF48150">
    <property type="entry name" value="DNA-glycosylase"/>
    <property type="match status" value="1"/>
</dbReference>
<keyword evidence="1 6" id="KW-0479">Metal-binding</keyword>
<reference evidence="8" key="1">
    <citation type="submission" date="2017-09" db="EMBL/GenBank/DDBJ databases">
        <title>The Reconstruction of 2,631 Draft Metagenome-Assembled Genomes from the Global Oceans.</title>
        <authorList>
            <person name="Tully B.J."/>
            <person name="Graham E.D."/>
            <person name="Heidelberg J.F."/>
        </authorList>
    </citation>
    <scope>NUCLEOTIDE SEQUENCE [LARGE SCALE GENOMIC DNA]</scope>
</reference>
<protein>
    <submittedName>
        <fullName evidence="7">DNA-3-methyladenine glycosylase I</fullName>
    </submittedName>
</protein>
<evidence type="ECO:0000256" key="1">
    <source>
        <dbReference type="ARBA" id="ARBA00022723"/>
    </source>
</evidence>
<evidence type="ECO:0000313" key="7">
    <source>
        <dbReference type="EMBL" id="MAG22386.1"/>
    </source>
</evidence>